<keyword evidence="6" id="KW-0408">Iron</keyword>
<evidence type="ECO:0000256" key="7">
    <source>
        <dbReference type="ARBA" id="ARBA00023014"/>
    </source>
</evidence>
<dbReference type="SUPFAM" id="SSF54862">
    <property type="entry name" value="4Fe-4S ferredoxins"/>
    <property type="match status" value="1"/>
</dbReference>
<dbReference type="RefSeq" id="WP_006442174.1">
    <property type="nucleotide sequence ID" value="NZ_CP036524.1"/>
</dbReference>
<dbReference type="PANTHER" id="PTHR43687">
    <property type="entry name" value="ADENYLYLSULFATE REDUCTASE, BETA SUBUNIT"/>
    <property type="match status" value="1"/>
</dbReference>
<dbReference type="OrthoDB" id="9794954at2"/>
<dbReference type="InterPro" id="IPR017900">
    <property type="entry name" value="4Fe4S_Fe_S_CS"/>
</dbReference>
<evidence type="ECO:0000256" key="5">
    <source>
        <dbReference type="ARBA" id="ARBA00022982"/>
    </source>
</evidence>
<dbReference type="eggNOG" id="COG1143">
    <property type="taxonomic scope" value="Bacteria"/>
</dbReference>
<name>C0BYF3_9FIRM</name>
<keyword evidence="1" id="KW-0813">Transport</keyword>
<feature type="domain" description="4Fe-4S ferredoxin-type" evidence="8">
    <location>
        <begin position="177"/>
        <end position="203"/>
    </location>
</feature>
<dbReference type="Proteomes" id="UP000004893">
    <property type="component" value="Unassembled WGS sequence"/>
</dbReference>
<sequence length="203" mass="23255">MKAQDCLNILREIRDVAFATVDEKGKPQVRIIDIMLVEEGKLFFCTARGKNFYRELTESGETAVTGMNKSYQMVRLSGKVSRVKEQREKIDRIFEENPAMKDVYPGDSRYILEAFCIEDGELEFFDLGRSPIFRESFVLGKQGRITKGYRITDQCTGCGVCQNICPQQCIRKGTPCEIAQEHCLHCGLCYENCPVRAVERREL</sequence>
<dbReference type="Pfam" id="PF00037">
    <property type="entry name" value="Fer4"/>
    <property type="match status" value="2"/>
</dbReference>
<evidence type="ECO:0000259" key="8">
    <source>
        <dbReference type="PROSITE" id="PS51379"/>
    </source>
</evidence>
<dbReference type="InterPro" id="IPR050572">
    <property type="entry name" value="Fe-S_Ferredoxin"/>
</dbReference>
<dbReference type="GO" id="GO:0046872">
    <property type="term" value="F:metal ion binding"/>
    <property type="evidence" value="ECO:0007669"/>
    <property type="project" value="UniProtKB-KW"/>
</dbReference>
<keyword evidence="3" id="KW-0479">Metal-binding</keyword>
<dbReference type="PANTHER" id="PTHR43687:SF6">
    <property type="entry name" value="L-ASPARTATE SEMIALDEHYDE SULFURTRANSFERASE IRON-SULFUR SUBUNIT"/>
    <property type="match status" value="1"/>
</dbReference>
<protein>
    <submittedName>
        <fullName evidence="9">4Fe-4S binding domain protein</fullName>
    </submittedName>
</protein>
<dbReference type="Gene3D" id="3.30.70.20">
    <property type="match status" value="1"/>
</dbReference>
<dbReference type="PROSITE" id="PS00198">
    <property type="entry name" value="4FE4S_FER_1"/>
    <property type="match status" value="2"/>
</dbReference>
<keyword evidence="5" id="KW-0249">Electron transport</keyword>
<evidence type="ECO:0000256" key="1">
    <source>
        <dbReference type="ARBA" id="ARBA00022448"/>
    </source>
</evidence>
<feature type="domain" description="4Fe-4S ferredoxin-type" evidence="8">
    <location>
        <begin position="146"/>
        <end position="175"/>
    </location>
</feature>
<gene>
    <name evidence="9" type="ORF">CLOHYLEM_04842</name>
</gene>
<comment type="caution">
    <text evidence="9">The sequence shown here is derived from an EMBL/GenBank/DDBJ whole genome shotgun (WGS) entry which is preliminary data.</text>
</comment>
<dbReference type="SUPFAM" id="SSF50475">
    <property type="entry name" value="FMN-binding split barrel"/>
    <property type="match status" value="1"/>
</dbReference>
<reference evidence="9" key="2">
    <citation type="submission" date="2013-06" db="EMBL/GenBank/DDBJ databases">
        <title>Draft genome sequence of Clostridium hylemonae (DSM 15053).</title>
        <authorList>
            <person name="Sudarsanam P."/>
            <person name="Ley R."/>
            <person name="Guruge J."/>
            <person name="Turnbaugh P.J."/>
            <person name="Mahowald M."/>
            <person name="Liep D."/>
            <person name="Gordon J."/>
        </authorList>
    </citation>
    <scope>NUCLEOTIDE SEQUENCE</scope>
    <source>
        <strain evidence="9">DSM 15053</strain>
    </source>
</reference>
<proteinExistence type="predicted"/>
<dbReference type="STRING" id="553973.CLOHYLEM_04842"/>
<keyword evidence="2" id="KW-0004">4Fe-4S</keyword>
<dbReference type="InterPro" id="IPR011576">
    <property type="entry name" value="Pyridox_Oxase_N"/>
</dbReference>
<dbReference type="AlphaFoldDB" id="C0BYF3"/>
<dbReference type="PROSITE" id="PS51379">
    <property type="entry name" value="4FE4S_FER_2"/>
    <property type="match status" value="2"/>
</dbReference>
<keyword evidence="7" id="KW-0411">Iron-sulfur</keyword>
<dbReference type="GO" id="GO:0051539">
    <property type="term" value="F:4 iron, 4 sulfur cluster binding"/>
    <property type="evidence" value="ECO:0007669"/>
    <property type="project" value="UniProtKB-KW"/>
</dbReference>
<dbReference type="InterPro" id="IPR017896">
    <property type="entry name" value="4Fe4S_Fe-S-bd"/>
</dbReference>
<dbReference type="eggNOG" id="COG5015">
    <property type="taxonomic scope" value="Bacteria"/>
</dbReference>
<accession>C0BYF3</accession>
<dbReference type="Gene3D" id="2.30.110.10">
    <property type="entry name" value="Electron Transport, Fmn-binding Protein, Chain A"/>
    <property type="match status" value="1"/>
</dbReference>
<evidence type="ECO:0000256" key="2">
    <source>
        <dbReference type="ARBA" id="ARBA00022485"/>
    </source>
</evidence>
<evidence type="ECO:0000256" key="4">
    <source>
        <dbReference type="ARBA" id="ARBA00022737"/>
    </source>
</evidence>
<evidence type="ECO:0000313" key="9">
    <source>
        <dbReference type="EMBL" id="EEG74881.1"/>
    </source>
</evidence>
<evidence type="ECO:0000313" key="10">
    <source>
        <dbReference type="Proteomes" id="UP000004893"/>
    </source>
</evidence>
<dbReference type="HOGENOM" id="CLU_090277_0_0_9"/>
<evidence type="ECO:0000256" key="6">
    <source>
        <dbReference type="ARBA" id="ARBA00023004"/>
    </source>
</evidence>
<organism evidence="9 10">
    <name type="scientific">[Clostridium] hylemonae DSM 15053</name>
    <dbReference type="NCBI Taxonomy" id="553973"/>
    <lineage>
        <taxon>Bacteria</taxon>
        <taxon>Bacillati</taxon>
        <taxon>Bacillota</taxon>
        <taxon>Clostridia</taxon>
        <taxon>Lachnospirales</taxon>
        <taxon>Lachnospiraceae</taxon>
    </lineage>
</organism>
<reference evidence="9" key="1">
    <citation type="submission" date="2009-02" db="EMBL/GenBank/DDBJ databases">
        <authorList>
            <person name="Fulton L."/>
            <person name="Clifton S."/>
            <person name="Fulton B."/>
            <person name="Xu J."/>
            <person name="Minx P."/>
            <person name="Pepin K.H."/>
            <person name="Johnson M."/>
            <person name="Bhonagiri V."/>
            <person name="Nash W.E."/>
            <person name="Mardis E.R."/>
            <person name="Wilson R.K."/>
        </authorList>
    </citation>
    <scope>NUCLEOTIDE SEQUENCE [LARGE SCALE GENOMIC DNA]</scope>
    <source>
        <strain evidence="9">DSM 15053</strain>
    </source>
</reference>
<dbReference type="EMBL" id="ABYI02000018">
    <property type="protein sequence ID" value="EEG74881.1"/>
    <property type="molecule type" value="Genomic_DNA"/>
</dbReference>
<evidence type="ECO:0000256" key="3">
    <source>
        <dbReference type="ARBA" id="ARBA00022723"/>
    </source>
</evidence>
<keyword evidence="4" id="KW-0677">Repeat</keyword>
<keyword evidence="10" id="KW-1185">Reference proteome</keyword>
<dbReference type="InterPro" id="IPR012349">
    <property type="entry name" value="Split_barrel_FMN-bd"/>
</dbReference>
<dbReference type="Pfam" id="PF01243">
    <property type="entry name" value="PNPOx_N"/>
    <property type="match status" value="1"/>
</dbReference>